<dbReference type="EMBL" id="LJQN01000141">
    <property type="protein sequence ID" value="KPX51890.1"/>
    <property type="molecule type" value="Genomic_DNA"/>
</dbReference>
<proteinExistence type="predicted"/>
<dbReference type="AlphaFoldDB" id="A0AB34U231"/>
<accession>A0AB34U231</accession>
<reference evidence="1 2" key="1">
    <citation type="submission" date="2015-09" db="EMBL/GenBank/DDBJ databases">
        <title>Genome announcement of multiple Pseudomonas syringae strains.</title>
        <authorList>
            <person name="Thakur S."/>
            <person name="Wang P.W."/>
            <person name="Gong Y."/>
            <person name="Weir B.S."/>
            <person name="Guttman D.S."/>
        </authorList>
    </citation>
    <scope>NUCLEOTIDE SEQUENCE [LARGE SCALE GENOMIC DNA]</scope>
    <source>
        <strain evidence="1 2">ICMP9623</strain>
    </source>
</reference>
<gene>
    <name evidence="1" type="ORF">ALO67_03752</name>
</gene>
<sequence>MMERTRKRLHEFWKIAHAFRNAMKIKGKLDVMFHAGFHKIEVNFRHFRSPFVQAGGF</sequence>
<evidence type="ECO:0000313" key="1">
    <source>
        <dbReference type="EMBL" id="KPX51890.1"/>
    </source>
</evidence>
<comment type="caution">
    <text evidence="1">The sequence shown here is derived from an EMBL/GenBank/DDBJ whole genome shotgun (WGS) entry which is preliminary data.</text>
</comment>
<evidence type="ECO:0000313" key="2">
    <source>
        <dbReference type="Proteomes" id="UP000050545"/>
    </source>
</evidence>
<organism evidence="1 2">
    <name type="scientific">Pseudomonas amygdali pv. hibisci</name>
    <dbReference type="NCBI Taxonomy" id="251723"/>
    <lineage>
        <taxon>Bacteria</taxon>
        <taxon>Pseudomonadati</taxon>
        <taxon>Pseudomonadota</taxon>
        <taxon>Gammaproteobacteria</taxon>
        <taxon>Pseudomonadales</taxon>
        <taxon>Pseudomonadaceae</taxon>
        <taxon>Pseudomonas</taxon>
        <taxon>Pseudomonas amygdali</taxon>
    </lineage>
</organism>
<dbReference type="Proteomes" id="UP000050545">
    <property type="component" value="Unassembled WGS sequence"/>
</dbReference>
<name>A0AB34U231_PSEA0</name>
<protein>
    <submittedName>
        <fullName evidence="1">Uncharacterized protein</fullName>
    </submittedName>
</protein>